<evidence type="ECO:0000256" key="2">
    <source>
        <dbReference type="SAM" id="Phobius"/>
    </source>
</evidence>
<dbReference type="EMBL" id="BPLQ01014794">
    <property type="protein sequence ID" value="GIY83195.1"/>
    <property type="molecule type" value="Genomic_DNA"/>
</dbReference>
<reference evidence="3 4" key="1">
    <citation type="submission" date="2021-06" db="EMBL/GenBank/DDBJ databases">
        <title>Caerostris darwini draft genome.</title>
        <authorList>
            <person name="Kono N."/>
            <person name="Arakawa K."/>
        </authorList>
    </citation>
    <scope>NUCLEOTIDE SEQUENCE [LARGE SCALE GENOMIC DNA]</scope>
</reference>
<dbReference type="AlphaFoldDB" id="A0AAV4WMJ9"/>
<dbReference type="Proteomes" id="UP001054837">
    <property type="component" value="Unassembled WGS sequence"/>
</dbReference>
<feature type="transmembrane region" description="Helical" evidence="2">
    <location>
        <begin position="25"/>
        <end position="45"/>
    </location>
</feature>
<keyword evidence="2" id="KW-0472">Membrane</keyword>
<protein>
    <submittedName>
        <fullName evidence="3">Uncharacterized protein</fullName>
    </submittedName>
</protein>
<evidence type="ECO:0000313" key="3">
    <source>
        <dbReference type="EMBL" id="GIY83195.1"/>
    </source>
</evidence>
<feature type="region of interest" description="Disordered" evidence="1">
    <location>
        <begin position="44"/>
        <end position="74"/>
    </location>
</feature>
<gene>
    <name evidence="3" type="ORF">CDAR_612711</name>
</gene>
<comment type="caution">
    <text evidence="3">The sequence shown here is derived from an EMBL/GenBank/DDBJ whole genome shotgun (WGS) entry which is preliminary data.</text>
</comment>
<sequence>MSVTICYFNSVPVVLDVLETGPFNAIIFSPFVFLLSLHLMTSSLGPRSEASEKTKPLPTSGPRDEASSCSTVTS</sequence>
<keyword evidence="2" id="KW-1133">Transmembrane helix</keyword>
<evidence type="ECO:0000313" key="4">
    <source>
        <dbReference type="Proteomes" id="UP001054837"/>
    </source>
</evidence>
<organism evidence="3 4">
    <name type="scientific">Caerostris darwini</name>
    <dbReference type="NCBI Taxonomy" id="1538125"/>
    <lineage>
        <taxon>Eukaryota</taxon>
        <taxon>Metazoa</taxon>
        <taxon>Ecdysozoa</taxon>
        <taxon>Arthropoda</taxon>
        <taxon>Chelicerata</taxon>
        <taxon>Arachnida</taxon>
        <taxon>Araneae</taxon>
        <taxon>Araneomorphae</taxon>
        <taxon>Entelegynae</taxon>
        <taxon>Araneoidea</taxon>
        <taxon>Araneidae</taxon>
        <taxon>Caerostris</taxon>
    </lineage>
</organism>
<keyword evidence="4" id="KW-1185">Reference proteome</keyword>
<name>A0AAV4WMJ9_9ARAC</name>
<evidence type="ECO:0000256" key="1">
    <source>
        <dbReference type="SAM" id="MobiDB-lite"/>
    </source>
</evidence>
<keyword evidence="2" id="KW-0812">Transmembrane</keyword>
<proteinExistence type="predicted"/>
<accession>A0AAV4WMJ9</accession>